<evidence type="ECO:0000313" key="7">
    <source>
        <dbReference type="EMBL" id="MBM9509107.1"/>
    </source>
</evidence>
<dbReference type="InterPro" id="IPR051013">
    <property type="entry name" value="MBL_superfamily_lactonases"/>
</dbReference>
<proteinExistence type="inferred from homology"/>
<organism evidence="7 8">
    <name type="scientific">Actinacidiphila acididurans</name>
    <dbReference type="NCBI Taxonomy" id="2784346"/>
    <lineage>
        <taxon>Bacteria</taxon>
        <taxon>Bacillati</taxon>
        <taxon>Actinomycetota</taxon>
        <taxon>Actinomycetes</taxon>
        <taxon>Kitasatosporales</taxon>
        <taxon>Streptomycetaceae</taxon>
        <taxon>Actinacidiphila</taxon>
    </lineage>
</organism>
<dbReference type="PANTHER" id="PTHR42978:SF7">
    <property type="entry name" value="METALLO-HYDROLASE RV2300C-RELATED"/>
    <property type="match status" value="1"/>
</dbReference>
<dbReference type="CDD" id="cd07729">
    <property type="entry name" value="AHL_lactonase_MBL-fold"/>
    <property type="match status" value="1"/>
</dbReference>
<keyword evidence="4" id="KW-0378">Hydrolase</keyword>
<evidence type="ECO:0000313" key="8">
    <source>
        <dbReference type="Proteomes" id="UP000749040"/>
    </source>
</evidence>
<keyword evidence="3" id="KW-0479">Metal-binding</keyword>
<keyword evidence="5" id="KW-0862">Zinc</keyword>
<dbReference type="SUPFAM" id="SSF56281">
    <property type="entry name" value="Metallo-hydrolase/oxidoreductase"/>
    <property type="match status" value="1"/>
</dbReference>
<keyword evidence="8" id="KW-1185">Reference proteome</keyword>
<name>A0ABS2U229_9ACTN</name>
<dbReference type="Gene3D" id="3.60.15.10">
    <property type="entry name" value="Ribonuclease Z/Hydroxyacylglutathione hydrolase-like"/>
    <property type="match status" value="1"/>
</dbReference>
<comment type="caution">
    <text evidence="7">The sequence shown here is derived from an EMBL/GenBank/DDBJ whole genome shotgun (WGS) entry which is preliminary data.</text>
</comment>
<dbReference type="Pfam" id="PF00753">
    <property type="entry name" value="Lactamase_B"/>
    <property type="match status" value="1"/>
</dbReference>
<evidence type="ECO:0000256" key="5">
    <source>
        <dbReference type="ARBA" id="ARBA00022833"/>
    </source>
</evidence>
<feature type="domain" description="Metallo-beta-lactamase" evidence="6">
    <location>
        <begin position="42"/>
        <end position="244"/>
    </location>
</feature>
<comment type="cofactor">
    <cofactor evidence="1">
        <name>Zn(2+)</name>
        <dbReference type="ChEBI" id="CHEBI:29105"/>
    </cofactor>
</comment>
<gene>
    <name evidence="7" type="ORF">ITX44_32085</name>
</gene>
<dbReference type="EMBL" id="JADKYB010000022">
    <property type="protein sequence ID" value="MBM9509107.1"/>
    <property type="molecule type" value="Genomic_DNA"/>
</dbReference>
<evidence type="ECO:0000256" key="1">
    <source>
        <dbReference type="ARBA" id="ARBA00001947"/>
    </source>
</evidence>
<evidence type="ECO:0000256" key="3">
    <source>
        <dbReference type="ARBA" id="ARBA00022723"/>
    </source>
</evidence>
<sequence length="274" mass="29536">MGASVSTYEVVVVRYGTRRTVRSEVFLNYSLYGEPDAPIGMDYFFWIVRDEQRTFVVDTGFSRAGGANRARTTLIEPVEAFRALGVDAADAPTVIVTHAHYDHIGNLDHFDRSPVVVARSEVDFWAGPHSRRTQFHHSVEDAELAELAAVVDSGRAVLFDERITVADGIEVIRVGGHTPGQSVVRVATADGPVLLASDALHYYEESEKAMPFVSVADLVEMYDGFDTIDAMSASGAVAHVVSGHDPVTLDRFGRDGGPLGDATAVIGGTRGARA</sequence>
<protein>
    <submittedName>
        <fullName evidence="7">N-acyl homoserine lactonase family protein</fullName>
    </submittedName>
</protein>
<dbReference type="InterPro" id="IPR001279">
    <property type="entry name" value="Metallo-B-lactamas"/>
</dbReference>
<reference evidence="7 8" key="1">
    <citation type="submission" date="2021-01" db="EMBL/GenBank/DDBJ databases">
        <title>Streptomyces acididurans sp. nov., isolated from a peat swamp forest soil.</title>
        <authorList>
            <person name="Chantavorakit T."/>
            <person name="Duangmal K."/>
        </authorList>
    </citation>
    <scope>NUCLEOTIDE SEQUENCE [LARGE SCALE GENOMIC DNA]</scope>
    <source>
        <strain evidence="7 8">KK5PA1</strain>
    </source>
</reference>
<dbReference type="SMART" id="SM00849">
    <property type="entry name" value="Lactamase_B"/>
    <property type="match status" value="1"/>
</dbReference>
<dbReference type="PANTHER" id="PTHR42978">
    <property type="entry name" value="QUORUM-QUENCHING LACTONASE YTNP-RELATED-RELATED"/>
    <property type="match status" value="1"/>
</dbReference>
<comment type="similarity">
    <text evidence="2">Belongs to the metallo-beta-lactamase superfamily.</text>
</comment>
<evidence type="ECO:0000256" key="2">
    <source>
        <dbReference type="ARBA" id="ARBA00007749"/>
    </source>
</evidence>
<evidence type="ECO:0000256" key="4">
    <source>
        <dbReference type="ARBA" id="ARBA00022801"/>
    </source>
</evidence>
<dbReference type="InterPro" id="IPR036866">
    <property type="entry name" value="RibonucZ/Hydroxyglut_hydro"/>
</dbReference>
<evidence type="ECO:0000259" key="6">
    <source>
        <dbReference type="SMART" id="SM00849"/>
    </source>
</evidence>
<dbReference type="Proteomes" id="UP000749040">
    <property type="component" value="Unassembled WGS sequence"/>
</dbReference>
<accession>A0ABS2U229</accession>